<dbReference type="Proteomes" id="UP000256328">
    <property type="component" value="Unassembled WGS sequence"/>
</dbReference>
<dbReference type="Gene3D" id="1.10.630.10">
    <property type="entry name" value="Cytochrome P450"/>
    <property type="match status" value="1"/>
</dbReference>
<evidence type="ECO:0000256" key="4">
    <source>
        <dbReference type="ARBA" id="ARBA00022617"/>
    </source>
</evidence>
<keyword evidence="5 13" id="KW-0812">Transmembrane</keyword>
<dbReference type="GO" id="GO:0016705">
    <property type="term" value="F:oxidoreductase activity, acting on paired donors, with incorporation or reduction of molecular oxygen"/>
    <property type="evidence" value="ECO:0007669"/>
    <property type="project" value="InterPro"/>
</dbReference>
<evidence type="ECO:0000256" key="6">
    <source>
        <dbReference type="ARBA" id="ARBA00022723"/>
    </source>
</evidence>
<evidence type="ECO:0000256" key="11">
    <source>
        <dbReference type="ARBA" id="ARBA00023136"/>
    </source>
</evidence>
<keyword evidence="8" id="KW-0560">Oxidoreductase</keyword>
<dbReference type="InterPro" id="IPR050121">
    <property type="entry name" value="Cytochrome_P450_monoxygenase"/>
</dbReference>
<evidence type="ECO:0000256" key="13">
    <source>
        <dbReference type="SAM" id="Phobius"/>
    </source>
</evidence>
<keyword evidence="4 12" id="KW-0349">Heme</keyword>
<dbReference type="InterPro" id="IPR002401">
    <property type="entry name" value="Cyt_P450_E_grp-I"/>
</dbReference>
<dbReference type="SUPFAM" id="SSF48264">
    <property type="entry name" value="Cytochrome P450"/>
    <property type="match status" value="1"/>
</dbReference>
<dbReference type="InterPro" id="IPR001128">
    <property type="entry name" value="Cyt_P450"/>
</dbReference>
<feature type="transmembrane region" description="Helical" evidence="13">
    <location>
        <begin position="37"/>
        <end position="55"/>
    </location>
</feature>
<dbReference type="FunFam" id="1.10.630.10:FF:000063">
    <property type="entry name" value="Cytochrome P450 monooxygenase"/>
    <property type="match status" value="1"/>
</dbReference>
<feature type="transmembrane region" description="Helical" evidence="13">
    <location>
        <begin position="6"/>
        <end position="25"/>
    </location>
</feature>
<comment type="cofactor">
    <cofactor evidence="1 12">
        <name>heme</name>
        <dbReference type="ChEBI" id="CHEBI:30413"/>
    </cofactor>
</comment>
<dbReference type="PRINTS" id="PR00463">
    <property type="entry name" value="EP450I"/>
</dbReference>
<evidence type="ECO:0000256" key="10">
    <source>
        <dbReference type="ARBA" id="ARBA00023033"/>
    </source>
</evidence>
<dbReference type="EMBL" id="PDLN01000018">
    <property type="protein sequence ID" value="RDW61326.1"/>
    <property type="molecule type" value="Genomic_DNA"/>
</dbReference>
<comment type="caution">
    <text evidence="14">The sequence shown here is derived from an EMBL/GenBank/DDBJ whole genome shotgun (WGS) entry which is preliminary data.</text>
</comment>
<evidence type="ECO:0000256" key="1">
    <source>
        <dbReference type="ARBA" id="ARBA00001971"/>
    </source>
</evidence>
<dbReference type="PANTHER" id="PTHR24305:SF187">
    <property type="entry name" value="P450, PUTATIVE (EUROFUNG)-RELATED"/>
    <property type="match status" value="1"/>
</dbReference>
<feature type="transmembrane region" description="Helical" evidence="13">
    <location>
        <begin position="61"/>
        <end position="84"/>
    </location>
</feature>
<feature type="binding site" description="axial binding residue" evidence="12">
    <location>
        <position position="508"/>
    </location>
    <ligand>
        <name>heme</name>
        <dbReference type="ChEBI" id="CHEBI:30413"/>
    </ligand>
    <ligandPart>
        <name>Fe</name>
        <dbReference type="ChEBI" id="CHEBI:18248"/>
    </ligandPart>
</feature>
<keyword evidence="10" id="KW-0503">Monooxygenase</keyword>
<evidence type="ECO:0000256" key="3">
    <source>
        <dbReference type="ARBA" id="ARBA00010617"/>
    </source>
</evidence>
<proteinExistence type="inferred from homology"/>
<name>A0A3D8QHL6_9HELO</name>
<evidence type="ECO:0000256" key="2">
    <source>
        <dbReference type="ARBA" id="ARBA00004370"/>
    </source>
</evidence>
<dbReference type="GO" id="GO:1902181">
    <property type="term" value="P:verruculogen biosynthetic process"/>
    <property type="evidence" value="ECO:0007669"/>
    <property type="project" value="UniProtKB-ARBA"/>
</dbReference>
<comment type="similarity">
    <text evidence="3">Belongs to the cytochrome P450 family.</text>
</comment>
<keyword evidence="6 12" id="KW-0479">Metal-binding</keyword>
<dbReference type="AlphaFoldDB" id="A0A3D8QHL6"/>
<dbReference type="GO" id="GO:0020037">
    <property type="term" value="F:heme binding"/>
    <property type="evidence" value="ECO:0007669"/>
    <property type="project" value="InterPro"/>
</dbReference>
<keyword evidence="15" id="KW-1185">Reference proteome</keyword>
<evidence type="ECO:0000313" key="14">
    <source>
        <dbReference type="EMBL" id="RDW61326.1"/>
    </source>
</evidence>
<dbReference type="Pfam" id="PF00067">
    <property type="entry name" value="p450"/>
    <property type="match status" value="1"/>
</dbReference>
<dbReference type="GO" id="GO:0005506">
    <property type="term" value="F:iron ion binding"/>
    <property type="evidence" value="ECO:0007669"/>
    <property type="project" value="InterPro"/>
</dbReference>
<sequence>MGTSPLVLAALLGSVFGVTSHLGYFIHGEHHMQSGRILLSFLFGPILIFIGILRLDSSSSAAIAAKLTTITSVSYFTALSLSILTYRIFFHPLRNFPGPFSAKLSKFTHVLRVAKDSDNFRRANELHKKYGEIVRVGPNELSIIVPEAVPAIGGSGSKCTKSAWYDVVGIPHKSLHLCRDRVAHDKRRKVWDRGFSAKALRDYEGRVTSYAGDLIKQLTTSAGKPFNASLWFNFYSFDVMGDLAFGRSFDMLKNGEQHHALKTLQEAMAPLGILSPLPWIFPMVHHIPGARDGIKGFIDFCDEQIDKRREVRPQFPLMIYAHRLIWSIQKEPEVPDIMSWLIDAEKSSNDPIHKDPDWLHGDARLVVVAGSDTTASTLTYICYYLARSPEIVASIRNELKPIYQAESPTESKDIQDAKYLNGVINEALRLHPPVPSGLLRQTPPGGITIGSTFIPGDVTISAPTWTMGRLESCYQNAEEFIPERWGDRPELIHDKAGFAPFSAGPYSCIGKQLALMELRVVIARIITQFDVSFAPGEDGTNLMTKTRDVFTLDMAPLMMVFTKRP</sequence>
<comment type="subcellular location">
    <subcellularLocation>
        <location evidence="2">Membrane</location>
    </subcellularLocation>
</comment>
<evidence type="ECO:0000256" key="9">
    <source>
        <dbReference type="ARBA" id="ARBA00023004"/>
    </source>
</evidence>
<dbReference type="PANTHER" id="PTHR24305">
    <property type="entry name" value="CYTOCHROME P450"/>
    <property type="match status" value="1"/>
</dbReference>
<reference evidence="14 15" key="1">
    <citation type="journal article" date="2018" name="IMA Fungus">
        <title>IMA Genome-F 9: Draft genome sequence of Annulohypoxylon stygium, Aspergillus mulundensis, Berkeleyomyces basicola (syn. Thielaviopsis basicola), Ceratocystis smalleyi, two Cercospora beticola strains, Coleophoma cylindrospora, Fusarium fracticaudum, Phialophora cf. hyalina, and Morchella septimelata.</title>
        <authorList>
            <person name="Wingfield B.D."/>
            <person name="Bills G.F."/>
            <person name="Dong Y."/>
            <person name="Huang W."/>
            <person name="Nel W.J."/>
            <person name="Swalarsk-Parry B.S."/>
            <person name="Vaghefi N."/>
            <person name="Wilken P.M."/>
            <person name="An Z."/>
            <person name="de Beer Z.W."/>
            <person name="De Vos L."/>
            <person name="Chen L."/>
            <person name="Duong T.A."/>
            <person name="Gao Y."/>
            <person name="Hammerbacher A."/>
            <person name="Kikkert J.R."/>
            <person name="Li Y."/>
            <person name="Li H."/>
            <person name="Li K."/>
            <person name="Li Q."/>
            <person name="Liu X."/>
            <person name="Ma X."/>
            <person name="Naidoo K."/>
            <person name="Pethybridge S.J."/>
            <person name="Sun J."/>
            <person name="Steenkamp E.T."/>
            <person name="van der Nest M.A."/>
            <person name="van Wyk S."/>
            <person name="Wingfield M.J."/>
            <person name="Xiong C."/>
            <person name="Yue Q."/>
            <person name="Zhang X."/>
        </authorList>
    </citation>
    <scope>NUCLEOTIDE SEQUENCE [LARGE SCALE GENOMIC DNA]</scope>
    <source>
        <strain evidence="14 15">BP5796</strain>
    </source>
</reference>
<evidence type="ECO:0000256" key="5">
    <source>
        <dbReference type="ARBA" id="ARBA00022692"/>
    </source>
</evidence>
<evidence type="ECO:0000256" key="8">
    <source>
        <dbReference type="ARBA" id="ARBA00023002"/>
    </source>
</evidence>
<dbReference type="OrthoDB" id="6692864at2759"/>
<accession>A0A3D8QHL6</accession>
<keyword evidence="9 12" id="KW-0408">Iron</keyword>
<dbReference type="GO" id="GO:0004497">
    <property type="term" value="F:monooxygenase activity"/>
    <property type="evidence" value="ECO:0007669"/>
    <property type="project" value="UniProtKB-KW"/>
</dbReference>
<keyword evidence="7 13" id="KW-1133">Transmembrane helix</keyword>
<dbReference type="InterPro" id="IPR036396">
    <property type="entry name" value="Cyt_P450_sf"/>
</dbReference>
<gene>
    <name evidence="14" type="ORF">BP5796_11218</name>
</gene>
<dbReference type="GO" id="GO:0016020">
    <property type="term" value="C:membrane"/>
    <property type="evidence" value="ECO:0007669"/>
    <property type="project" value="UniProtKB-SubCell"/>
</dbReference>
<organism evidence="14 15">
    <name type="scientific">Coleophoma crateriformis</name>
    <dbReference type="NCBI Taxonomy" id="565419"/>
    <lineage>
        <taxon>Eukaryota</taxon>
        <taxon>Fungi</taxon>
        <taxon>Dikarya</taxon>
        <taxon>Ascomycota</taxon>
        <taxon>Pezizomycotina</taxon>
        <taxon>Leotiomycetes</taxon>
        <taxon>Helotiales</taxon>
        <taxon>Dermateaceae</taxon>
        <taxon>Coleophoma</taxon>
    </lineage>
</organism>
<dbReference type="CDD" id="cd11061">
    <property type="entry name" value="CYP67-like"/>
    <property type="match status" value="1"/>
</dbReference>
<evidence type="ECO:0000256" key="7">
    <source>
        <dbReference type="ARBA" id="ARBA00022989"/>
    </source>
</evidence>
<evidence type="ECO:0000256" key="12">
    <source>
        <dbReference type="PIRSR" id="PIRSR602401-1"/>
    </source>
</evidence>
<protein>
    <submittedName>
        <fullName evidence="14">Cytochrome P450-14</fullName>
    </submittedName>
</protein>
<keyword evidence="11 13" id="KW-0472">Membrane</keyword>
<evidence type="ECO:0000313" key="15">
    <source>
        <dbReference type="Proteomes" id="UP000256328"/>
    </source>
</evidence>
<dbReference type="PRINTS" id="PR00385">
    <property type="entry name" value="P450"/>
</dbReference>